<proteinExistence type="predicted"/>
<feature type="compositionally biased region" description="Low complexity" evidence="1">
    <location>
        <begin position="189"/>
        <end position="219"/>
    </location>
</feature>
<feature type="region of interest" description="Disordered" evidence="1">
    <location>
        <begin position="189"/>
        <end position="269"/>
    </location>
</feature>
<gene>
    <name evidence="3" type="ORF">AAWM_08101</name>
</gene>
<name>A0A401L0U4_ASPAW</name>
<dbReference type="STRING" id="105351.A0A401L0U4"/>
<dbReference type="EMBL" id="BDHI01000021">
    <property type="protein sequence ID" value="GCB25216.1"/>
    <property type="molecule type" value="Genomic_DNA"/>
</dbReference>
<feature type="compositionally biased region" description="Polar residues" evidence="1">
    <location>
        <begin position="238"/>
        <end position="248"/>
    </location>
</feature>
<dbReference type="GO" id="GO:0005737">
    <property type="term" value="C:cytoplasm"/>
    <property type="evidence" value="ECO:0007669"/>
    <property type="project" value="InterPro"/>
</dbReference>
<evidence type="ECO:0000259" key="2">
    <source>
        <dbReference type="Pfam" id="PF04194"/>
    </source>
</evidence>
<dbReference type="PANTHER" id="PTHR47524:SF1">
    <property type="entry name" value="20S RRNA ACCUMULATION PROTEIN 4"/>
    <property type="match status" value="1"/>
</dbReference>
<reference evidence="3 4" key="1">
    <citation type="submission" date="2016-09" db="EMBL/GenBank/DDBJ databases">
        <title>Aspergillus awamori IFM 58123T.</title>
        <authorList>
            <person name="Kusuya Y."/>
            <person name="Shimizu M."/>
            <person name="Takahashi H."/>
            <person name="Yaguchi T."/>
        </authorList>
    </citation>
    <scope>NUCLEOTIDE SEQUENCE [LARGE SCALE GENOMIC DNA]</scope>
    <source>
        <strain evidence="3 4">IFM 58123</strain>
    </source>
</reference>
<dbReference type="AlphaFoldDB" id="A0A401L0U4"/>
<comment type="caution">
    <text evidence="3">The sequence shown here is derived from an EMBL/GenBank/DDBJ whole genome shotgun (WGS) entry which is preliminary data.</text>
</comment>
<dbReference type="PANTHER" id="PTHR47524">
    <property type="entry name" value="20S RRNA ACCUMULATION PROTEIN 4"/>
    <property type="match status" value="1"/>
</dbReference>
<dbReference type="InterPro" id="IPR007320">
    <property type="entry name" value="PDCD2_C"/>
</dbReference>
<evidence type="ECO:0000313" key="3">
    <source>
        <dbReference type="EMBL" id="GCB25216.1"/>
    </source>
</evidence>
<accession>A0A401L0U4</accession>
<sequence>MDPYDSDSSFDDEGDFSETNVLLGYAADEIVEDTISHLGGWPVRAIFNSTSSSSFLTPTNQYPPSQTWLDDATPPPGDFAKCKVCNQPMLLLLELHGDLPNDFPDDERRLYIFSCPRKACNRKPGSIRALRATRKLKIEPQQQPPRQREEQKPEPPKEEEEKKPAAAKPDLGASLFGSSTLTGSVSASANPFSSGASSTSNNNNPFAAPAPSPSLAAKPTPSPAPTLSESFADKVRISSPQQQQQPKTNLIPPPEASTGPSTPWPAQSDFPAPYTNFYLDAEYETMSRPSTPTIPANVTIDNTEEEGPNGGAAELKDTFESELDKAFIRFSTRLGHNPEQVLRYEFRGSPLLYSHADAVGKRLHDPSKTANPSAKVTTVGGGSRMPRCEYCGSERVFELQLVPHAISVLEEGREGVGLGPKDDAGMEWGTIILGVCGKDCGPNQVGVVGYREEWAGVQWEEPTK</sequence>
<dbReference type="Pfam" id="PF04194">
    <property type="entry name" value="PDCD2_C"/>
    <property type="match status" value="1"/>
</dbReference>
<evidence type="ECO:0000256" key="1">
    <source>
        <dbReference type="SAM" id="MobiDB-lite"/>
    </source>
</evidence>
<evidence type="ECO:0000313" key="4">
    <source>
        <dbReference type="Proteomes" id="UP000286921"/>
    </source>
</evidence>
<feature type="compositionally biased region" description="Basic and acidic residues" evidence="1">
    <location>
        <begin position="146"/>
        <end position="164"/>
    </location>
</feature>
<dbReference type="GO" id="GO:0030490">
    <property type="term" value="P:maturation of SSU-rRNA"/>
    <property type="evidence" value="ECO:0007669"/>
    <property type="project" value="TreeGrafter"/>
</dbReference>
<feature type="domain" description="Programmed cell death protein 2 C-terminal" evidence="2">
    <location>
        <begin position="324"/>
        <end position="459"/>
    </location>
</feature>
<organism evidence="3 4">
    <name type="scientific">Aspergillus awamori</name>
    <name type="common">Black koji mold</name>
    <dbReference type="NCBI Taxonomy" id="105351"/>
    <lineage>
        <taxon>Eukaryota</taxon>
        <taxon>Fungi</taxon>
        <taxon>Dikarya</taxon>
        <taxon>Ascomycota</taxon>
        <taxon>Pezizomycotina</taxon>
        <taxon>Eurotiomycetes</taxon>
        <taxon>Eurotiomycetidae</taxon>
        <taxon>Eurotiales</taxon>
        <taxon>Aspergillaceae</taxon>
        <taxon>Aspergillus</taxon>
    </lineage>
</organism>
<feature type="region of interest" description="Disordered" evidence="1">
    <location>
        <begin position="129"/>
        <end position="177"/>
    </location>
</feature>
<keyword evidence="4" id="KW-1185">Reference proteome</keyword>
<protein>
    <submittedName>
        <fullName evidence="3">Probable 20S rRNA accumulation protein 4</fullName>
    </submittedName>
</protein>
<dbReference type="Proteomes" id="UP000286921">
    <property type="component" value="Unassembled WGS sequence"/>
</dbReference>